<organism evidence="8 9">
    <name type="scientific">Kinneretia aquatilis</name>
    <dbReference type="NCBI Taxonomy" id="2070761"/>
    <lineage>
        <taxon>Bacteria</taxon>
        <taxon>Pseudomonadati</taxon>
        <taxon>Pseudomonadota</taxon>
        <taxon>Betaproteobacteria</taxon>
        <taxon>Burkholderiales</taxon>
        <taxon>Sphaerotilaceae</taxon>
        <taxon>Roseateles</taxon>
    </lineage>
</organism>
<feature type="region of interest" description="Disordered" evidence="6">
    <location>
        <begin position="487"/>
        <end position="531"/>
    </location>
</feature>
<dbReference type="GO" id="GO:0005829">
    <property type="term" value="C:cytosol"/>
    <property type="evidence" value="ECO:0007669"/>
    <property type="project" value="TreeGrafter"/>
</dbReference>
<keyword evidence="9" id="KW-1185">Reference proteome</keyword>
<protein>
    <recommendedName>
        <fullName evidence="7">Dyp-type peroxidase C-terminal domain-containing protein</fullName>
    </recommendedName>
</protein>
<dbReference type="PANTHER" id="PTHR30521:SF0">
    <property type="entry name" value="DYP-TYPE PEROXIDASE FAMILY PROTEIN"/>
    <property type="match status" value="1"/>
</dbReference>
<accession>A0A2N8KZ41</accession>
<dbReference type="Pfam" id="PF20628">
    <property type="entry name" value="Dyp_perox_C"/>
    <property type="match status" value="1"/>
</dbReference>
<evidence type="ECO:0000256" key="1">
    <source>
        <dbReference type="ARBA" id="ARBA00001970"/>
    </source>
</evidence>
<sequence>MPASRQDTQLQGITDLCLLTPIKPGFVNAFETITHLERLRRVLKTLNALRQSARESSETPELFTDVVSRFRIVHSFRWAIVEPRPGIDAEGTPHKFLLNVCFDGGWEPYMRVIWDDLGSMLDLMLCHCEGYRLSRETSFERYIEWVRANEFSADFLYLESGRSCGDHDYLAELERQSRLHPEGGDLAVTRLRRPLPGESKPLPSEPRAAFDMAVRGLPALAALYSLERYFLPSAPDGYCLLRATRDVLFELRGLDTLKRFPLLPPTPEQAQANPLLAAGYALRATHYKMLAWFETVPPQPEVKPRALAYRDADIQGGMLSAYPDLVGGALVLLRVANRSQAVAWLSQQFKPSSEAQTLLGDAPTDGFYRNVALSLAGLRALGVPASRLARFPQAFQEGMEARAGVLGDLRHNHPRYWKLPERNWPRGAAERSSPAARVDLNAVHLVVQLRFGAGVNAATVDAEIASLERDSGLQVLAVQDMRRNIDPSSGATRENFGFIDGISQPQVDPQRAGGPLANPPTAPGKPWSDAVPRGEVVLGFPTSRDRHAVPEKADALLDLGSFLVVRKLRQHVGRLQRRVQEQAQIHALDPQRVLAKMMGRSLDGEPLAAPGSGPSNAFTYQQDSAGSACPFHAHIRRVNPREGAVPRVLRRGMSYGPAYTGSLAQPAREDDEKDQDRGLIFMAYNAHLAEQFETLQRWIAGGNASGGLAEQADPFLAVATQGKPRVYRFEEQIEAGPRSVHLDLGDQPFVELQWGAYFFVPSLPALRHLPALVEQPLPAAAPAPQRAPALDNAAAWQQWLEDSSSRDAAWAYVRAQPGGVLRTAYGVLVGEAAAVLEVFRDTQQRYSVRGYGERMQRSIGLGYLGMDEDSGHREQAPAINTAIESISEPEAFAASYRVARAYLAALKEGNQKLGQREALLDIEKLSEVVLDKLCTVWFGLPNDQQMLGTGYVPGAANSAPRCPRDFFAVSRYVFGPQPGPVVEQVASAKGQGLQRAVREWLETNPTLPAISQAIKDSLSEAAKLDPDIIPRTLAGIMLGFPPTVHGNQVSSLAAWVVTKKLWDLQQDWLGGAPAAADQAYARAVANLRPTLLATMMRQPVPAAVWRRARVTHRLRGVEVQEGDKIIVGIVSCAAQNPGDHTIMFGGDRYDAIDPAPLHACPGYAMAVGVMLGVAAGLLEAGVLRATPSPTVLAVQLR</sequence>
<reference evidence="8 9" key="1">
    <citation type="submission" date="2018-01" db="EMBL/GenBank/DDBJ databases">
        <title>Draft genome sequence of Paucibacter aquatile CR182 isolated from freshwater of the Nakdong River.</title>
        <authorList>
            <person name="Choi A."/>
            <person name="Chung E.J."/>
        </authorList>
    </citation>
    <scope>NUCLEOTIDE SEQUENCE [LARGE SCALE GENOMIC DNA]</scope>
    <source>
        <strain evidence="8 9">CR182</strain>
    </source>
</reference>
<dbReference type="InterPro" id="IPR011008">
    <property type="entry name" value="Dimeric_a/b-barrel"/>
</dbReference>
<dbReference type="GO" id="GO:0020037">
    <property type="term" value="F:heme binding"/>
    <property type="evidence" value="ECO:0007669"/>
    <property type="project" value="InterPro"/>
</dbReference>
<evidence type="ECO:0000313" key="9">
    <source>
        <dbReference type="Proteomes" id="UP000235916"/>
    </source>
</evidence>
<dbReference type="PANTHER" id="PTHR30521">
    <property type="entry name" value="DEFERROCHELATASE/PEROXIDASE"/>
    <property type="match status" value="1"/>
</dbReference>
<evidence type="ECO:0000256" key="4">
    <source>
        <dbReference type="ARBA" id="ARBA00023002"/>
    </source>
</evidence>
<keyword evidence="2" id="KW-0575">Peroxidase</keyword>
<evidence type="ECO:0000256" key="2">
    <source>
        <dbReference type="ARBA" id="ARBA00022559"/>
    </source>
</evidence>
<proteinExistence type="predicted"/>
<name>A0A2N8KZ41_9BURK</name>
<comment type="caution">
    <text evidence="8">The sequence shown here is derived from an EMBL/GenBank/DDBJ whole genome shotgun (WGS) entry which is preliminary data.</text>
</comment>
<keyword evidence="3" id="KW-0479">Metal-binding</keyword>
<dbReference type="GO" id="GO:0046872">
    <property type="term" value="F:metal ion binding"/>
    <property type="evidence" value="ECO:0007669"/>
    <property type="project" value="UniProtKB-KW"/>
</dbReference>
<dbReference type="AlphaFoldDB" id="A0A2N8KZ41"/>
<dbReference type="Proteomes" id="UP000235916">
    <property type="component" value="Unassembled WGS sequence"/>
</dbReference>
<gene>
    <name evidence="8" type="ORF">C1O66_15185</name>
</gene>
<dbReference type="GO" id="GO:0004601">
    <property type="term" value="F:peroxidase activity"/>
    <property type="evidence" value="ECO:0007669"/>
    <property type="project" value="UniProtKB-KW"/>
</dbReference>
<evidence type="ECO:0000256" key="6">
    <source>
        <dbReference type="SAM" id="MobiDB-lite"/>
    </source>
</evidence>
<dbReference type="InterPro" id="IPR006314">
    <property type="entry name" value="Dyp_peroxidase"/>
</dbReference>
<dbReference type="PROSITE" id="PS51404">
    <property type="entry name" value="DYP_PEROXIDASE"/>
    <property type="match status" value="1"/>
</dbReference>
<dbReference type="EMBL" id="POSP01000003">
    <property type="protein sequence ID" value="PND38733.1"/>
    <property type="molecule type" value="Genomic_DNA"/>
</dbReference>
<comment type="cofactor">
    <cofactor evidence="1">
        <name>heme b</name>
        <dbReference type="ChEBI" id="CHEBI:60344"/>
    </cofactor>
</comment>
<dbReference type="RefSeq" id="WP_102768651.1">
    <property type="nucleotide sequence ID" value="NZ_POSP01000003.1"/>
</dbReference>
<keyword evidence="5" id="KW-0408">Iron</keyword>
<evidence type="ECO:0000313" key="8">
    <source>
        <dbReference type="EMBL" id="PND38733.1"/>
    </source>
</evidence>
<feature type="domain" description="Dyp-type peroxidase C-terminal" evidence="7">
    <location>
        <begin position="548"/>
        <end position="701"/>
    </location>
</feature>
<dbReference type="OrthoDB" id="9781066at2"/>
<evidence type="ECO:0000259" key="7">
    <source>
        <dbReference type="Pfam" id="PF20628"/>
    </source>
</evidence>
<keyword evidence="4" id="KW-0560">Oxidoreductase</keyword>
<dbReference type="SUPFAM" id="SSF54909">
    <property type="entry name" value="Dimeric alpha+beta barrel"/>
    <property type="match status" value="1"/>
</dbReference>
<dbReference type="InterPro" id="IPR048328">
    <property type="entry name" value="Dyp_perox_C"/>
</dbReference>
<evidence type="ECO:0000256" key="5">
    <source>
        <dbReference type="ARBA" id="ARBA00023004"/>
    </source>
</evidence>
<evidence type="ECO:0000256" key="3">
    <source>
        <dbReference type="ARBA" id="ARBA00022723"/>
    </source>
</evidence>